<dbReference type="Proteomes" id="UP000187012">
    <property type="component" value="Unassembled WGS sequence"/>
</dbReference>
<protein>
    <submittedName>
        <fullName evidence="2">Uncharacterized protein</fullName>
    </submittedName>
</protein>
<evidence type="ECO:0000313" key="2">
    <source>
        <dbReference type="EMBL" id="SIT42413.1"/>
    </source>
</evidence>
<feature type="region of interest" description="Disordered" evidence="1">
    <location>
        <begin position="43"/>
        <end position="69"/>
    </location>
</feature>
<evidence type="ECO:0000313" key="3">
    <source>
        <dbReference type="Proteomes" id="UP000187012"/>
    </source>
</evidence>
<accession>A0A1N7S601</accession>
<organism evidence="2 3">
    <name type="scientific">Paraburkholderia ribeironis</name>
    <dbReference type="NCBI Taxonomy" id="1247936"/>
    <lineage>
        <taxon>Bacteria</taxon>
        <taxon>Pseudomonadati</taxon>
        <taxon>Pseudomonadota</taxon>
        <taxon>Betaproteobacteria</taxon>
        <taxon>Burkholderiales</taxon>
        <taxon>Burkholderiaceae</taxon>
        <taxon>Paraburkholderia</taxon>
    </lineage>
</organism>
<keyword evidence="3" id="KW-1185">Reference proteome</keyword>
<dbReference type="STRING" id="1247936.BN2475_370021"/>
<evidence type="ECO:0000256" key="1">
    <source>
        <dbReference type="SAM" id="MobiDB-lite"/>
    </source>
</evidence>
<dbReference type="EMBL" id="CYGX02000037">
    <property type="protein sequence ID" value="SIT42413.1"/>
    <property type="molecule type" value="Genomic_DNA"/>
</dbReference>
<reference evidence="2 3" key="1">
    <citation type="submission" date="2016-12" db="EMBL/GenBank/DDBJ databases">
        <authorList>
            <person name="Song W.-J."/>
            <person name="Kurnit D.M."/>
        </authorList>
    </citation>
    <scope>NUCLEOTIDE SEQUENCE [LARGE SCALE GENOMIC DNA]</scope>
    <source>
        <strain evidence="2 3">STM7296</strain>
    </source>
</reference>
<dbReference type="AlphaFoldDB" id="A0A1N7S601"/>
<proteinExistence type="predicted"/>
<feature type="compositionally biased region" description="Low complexity" evidence="1">
    <location>
        <begin position="52"/>
        <end position="69"/>
    </location>
</feature>
<gene>
    <name evidence="2" type="ORF">BN2475_370021</name>
</gene>
<sequence length="69" mass="6709">MAITIAAIIGMTTGITVGMTAVRIAMTATWVTMIGATTAADGTVDRSADARQPSALSAQASPSPSGGVG</sequence>
<name>A0A1N7S601_9BURK</name>